<dbReference type="EMBL" id="MN740482">
    <property type="protein sequence ID" value="QHU29199.1"/>
    <property type="molecule type" value="Genomic_DNA"/>
</dbReference>
<dbReference type="AlphaFoldDB" id="A0A6C0LE22"/>
<sequence>MQPHNKLIPLSPKLPKWSMKPTWFMTPALANSVYTKCEKQLDQLNKNKYIVEKRKNFSNYLEKRNNIRSRFNNDNVNDKKKRDAELGKLYKKDIKEKTKLKLKIMKEKDHNDLLDCRLKVCYRESLNTLRWLIKDILTHADKKTGKYKLAVKYKNKLEKNKLEGKKLTREDINAFDIEMVKIILKENIGKQYW</sequence>
<accession>A0A6C0LE22</accession>
<protein>
    <submittedName>
        <fullName evidence="1">Uncharacterized protein</fullName>
    </submittedName>
</protein>
<proteinExistence type="predicted"/>
<name>A0A6C0LE22_9ZZZZ</name>
<organism evidence="1">
    <name type="scientific">viral metagenome</name>
    <dbReference type="NCBI Taxonomy" id="1070528"/>
    <lineage>
        <taxon>unclassified sequences</taxon>
        <taxon>metagenomes</taxon>
        <taxon>organismal metagenomes</taxon>
    </lineage>
</organism>
<evidence type="ECO:0000313" key="1">
    <source>
        <dbReference type="EMBL" id="QHU29199.1"/>
    </source>
</evidence>
<reference evidence="1" key="1">
    <citation type="journal article" date="2020" name="Nature">
        <title>Giant virus diversity and host interactions through global metagenomics.</title>
        <authorList>
            <person name="Schulz F."/>
            <person name="Roux S."/>
            <person name="Paez-Espino D."/>
            <person name="Jungbluth S."/>
            <person name="Walsh D.A."/>
            <person name="Denef V.J."/>
            <person name="McMahon K.D."/>
            <person name="Konstantinidis K.T."/>
            <person name="Eloe-Fadrosh E.A."/>
            <person name="Kyrpides N.C."/>
            <person name="Woyke T."/>
        </authorList>
    </citation>
    <scope>NUCLEOTIDE SEQUENCE</scope>
    <source>
        <strain evidence="1">GVMAG-M-3300027804-47</strain>
    </source>
</reference>